<name>A0ABV0QB84_9TELE</name>
<protein>
    <submittedName>
        <fullName evidence="1">Uncharacterized protein</fullName>
    </submittedName>
</protein>
<gene>
    <name evidence="1" type="ORF">XENOCAPTIV_016889</name>
</gene>
<accession>A0ABV0QB84</accession>
<evidence type="ECO:0000313" key="1">
    <source>
        <dbReference type="EMBL" id="MEQ2192762.1"/>
    </source>
</evidence>
<proteinExistence type="predicted"/>
<evidence type="ECO:0000313" key="2">
    <source>
        <dbReference type="Proteomes" id="UP001434883"/>
    </source>
</evidence>
<organism evidence="1 2">
    <name type="scientific">Xenoophorus captivus</name>
    <dbReference type="NCBI Taxonomy" id="1517983"/>
    <lineage>
        <taxon>Eukaryota</taxon>
        <taxon>Metazoa</taxon>
        <taxon>Chordata</taxon>
        <taxon>Craniata</taxon>
        <taxon>Vertebrata</taxon>
        <taxon>Euteleostomi</taxon>
        <taxon>Actinopterygii</taxon>
        <taxon>Neopterygii</taxon>
        <taxon>Teleostei</taxon>
        <taxon>Neoteleostei</taxon>
        <taxon>Acanthomorphata</taxon>
        <taxon>Ovalentaria</taxon>
        <taxon>Atherinomorphae</taxon>
        <taxon>Cyprinodontiformes</taxon>
        <taxon>Goodeidae</taxon>
        <taxon>Xenoophorus</taxon>
    </lineage>
</organism>
<keyword evidence="2" id="KW-1185">Reference proteome</keyword>
<reference evidence="1 2" key="1">
    <citation type="submission" date="2021-06" db="EMBL/GenBank/DDBJ databases">
        <authorList>
            <person name="Palmer J.M."/>
        </authorList>
    </citation>
    <scope>NUCLEOTIDE SEQUENCE [LARGE SCALE GENOMIC DNA]</scope>
    <source>
        <strain evidence="1 2">XC_2019</strain>
        <tissue evidence="1">Muscle</tissue>
    </source>
</reference>
<dbReference type="Proteomes" id="UP001434883">
    <property type="component" value="Unassembled WGS sequence"/>
</dbReference>
<comment type="caution">
    <text evidence="1">The sequence shown here is derived from an EMBL/GenBank/DDBJ whole genome shotgun (WGS) entry which is preliminary data.</text>
</comment>
<sequence>MHAQGEQTNSMPKGTKARIRIQDFLEARQLSFQLFHCAGHTNTLPLNFSLLFFDSAHKTGIYTCKLALLDLIMSEVSSVFYSSFSCSLQNAKKVVKLPWIQETSNNAASTSSLSHQIQTHYYT</sequence>
<dbReference type="EMBL" id="JAHRIN010003508">
    <property type="protein sequence ID" value="MEQ2192762.1"/>
    <property type="molecule type" value="Genomic_DNA"/>
</dbReference>